<comment type="caution">
    <text evidence="2">The sequence shown here is derived from an EMBL/GenBank/DDBJ whole genome shotgun (WGS) entry which is preliminary data.</text>
</comment>
<proteinExistence type="predicted"/>
<feature type="region of interest" description="Disordered" evidence="1">
    <location>
        <begin position="27"/>
        <end position="65"/>
    </location>
</feature>
<feature type="non-terminal residue" evidence="2">
    <location>
        <position position="194"/>
    </location>
</feature>
<organism evidence="2 3">
    <name type="scientific">Prorocentrum cordatum</name>
    <dbReference type="NCBI Taxonomy" id="2364126"/>
    <lineage>
        <taxon>Eukaryota</taxon>
        <taxon>Sar</taxon>
        <taxon>Alveolata</taxon>
        <taxon>Dinophyceae</taxon>
        <taxon>Prorocentrales</taxon>
        <taxon>Prorocentraceae</taxon>
        <taxon>Prorocentrum</taxon>
    </lineage>
</organism>
<evidence type="ECO:0000313" key="2">
    <source>
        <dbReference type="EMBL" id="CAK0798520.1"/>
    </source>
</evidence>
<keyword evidence="3" id="KW-1185">Reference proteome</keyword>
<accession>A0ABN9Q283</accession>
<reference evidence="2" key="1">
    <citation type="submission" date="2023-10" db="EMBL/GenBank/DDBJ databases">
        <authorList>
            <person name="Chen Y."/>
            <person name="Shah S."/>
            <person name="Dougan E. K."/>
            <person name="Thang M."/>
            <person name="Chan C."/>
        </authorList>
    </citation>
    <scope>NUCLEOTIDE SEQUENCE [LARGE SCALE GENOMIC DNA]</scope>
</reference>
<feature type="non-terminal residue" evidence="2">
    <location>
        <position position="1"/>
    </location>
</feature>
<protein>
    <submittedName>
        <fullName evidence="2">Uncharacterized protein</fullName>
    </submittedName>
</protein>
<sequence>ACHVHGARPAAPCRRCSQRSAWLRPVSGPGCQLGPRGEGAALGSRSGGAPGPRRPRRGVASWRSTTPRARWARRNGCSESCASACTTGGPTGVATQGGNRGPWHIDVWRSWTRPATREAAARARQRRRRGERGAVQLPRRLRAACPGARACGGLGAHGLGLRGAFASVAGPWRGRPVQRPQRNVCVCAAGRRRG</sequence>
<name>A0ABN9Q283_9DINO</name>
<evidence type="ECO:0000256" key="1">
    <source>
        <dbReference type="SAM" id="MobiDB-lite"/>
    </source>
</evidence>
<evidence type="ECO:0000313" key="3">
    <source>
        <dbReference type="Proteomes" id="UP001189429"/>
    </source>
</evidence>
<gene>
    <name evidence="2" type="ORF">PCOR1329_LOCUS7242</name>
</gene>
<dbReference type="Proteomes" id="UP001189429">
    <property type="component" value="Unassembled WGS sequence"/>
</dbReference>
<dbReference type="EMBL" id="CAUYUJ010001961">
    <property type="protein sequence ID" value="CAK0798520.1"/>
    <property type="molecule type" value="Genomic_DNA"/>
</dbReference>